<reference evidence="2" key="1">
    <citation type="submission" date="2021-06" db="EMBL/GenBank/DDBJ databases">
        <title>Complete genome sequence of Nocardioides sp. G188.</title>
        <authorList>
            <person name="Im W.-T."/>
        </authorList>
    </citation>
    <scope>NUCLEOTIDE SEQUENCE</scope>
    <source>
        <strain evidence="2">G188</strain>
    </source>
</reference>
<evidence type="ECO:0000256" key="1">
    <source>
        <dbReference type="SAM" id="MobiDB-lite"/>
    </source>
</evidence>
<feature type="compositionally biased region" description="Pro residues" evidence="1">
    <location>
        <begin position="318"/>
        <end position="336"/>
    </location>
</feature>
<feature type="region of interest" description="Disordered" evidence="1">
    <location>
        <begin position="273"/>
        <end position="358"/>
    </location>
</feature>
<sequence length="375" mass="40880">MSTDPHRPLPSSAVAPGTGPPLYGAILLDPCPSDLRRPLEHGGVILLEGANSVLSGPAGAKAAAENCHNTALWLAQRVVDVRHLLPSEEALAEDLRLRGVEIDGGLDVATDKPLKARVLLLRLAPNLLIHLSTGSRVKLGDLRKSNPVSDDLAETIYSQDVTLTALHEGTRGLRRAAAAGVFINNLEALRERKGILSWMYFGDNDPPIPFGDELEEKLWQTGKAGMKEAKFFSHRIDTPRISQVGNRFVDGRVRFGGNRTPPPGTETAYLRSLSDRGRPAPGQAPFPADPDTTAPRWARARPEQFLYLDEPPRRTPRRAPPTSPPTRPPPGAPPGAQPSWWATGRIRTRSPPGAWWTPSCAARRWSTRWRTSSGS</sequence>
<proteinExistence type="predicted"/>
<dbReference type="EMBL" id="CP077062">
    <property type="protein sequence ID" value="QWZ09745.1"/>
    <property type="molecule type" value="Genomic_DNA"/>
</dbReference>
<dbReference type="KEGG" id="nps:KRR39_08405"/>
<organism evidence="2 3">
    <name type="scientific">Nocardioides panacis</name>
    <dbReference type="NCBI Taxonomy" id="2849501"/>
    <lineage>
        <taxon>Bacteria</taxon>
        <taxon>Bacillati</taxon>
        <taxon>Actinomycetota</taxon>
        <taxon>Actinomycetes</taxon>
        <taxon>Propionibacteriales</taxon>
        <taxon>Nocardioidaceae</taxon>
        <taxon>Nocardioides</taxon>
    </lineage>
</organism>
<evidence type="ECO:0000313" key="2">
    <source>
        <dbReference type="EMBL" id="QWZ09745.1"/>
    </source>
</evidence>
<dbReference type="RefSeq" id="WP_216941591.1">
    <property type="nucleotide sequence ID" value="NZ_CP077062.1"/>
</dbReference>
<keyword evidence="3" id="KW-1185">Reference proteome</keyword>
<evidence type="ECO:0000313" key="3">
    <source>
        <dbReference type="Proteomes" id="UP000683575"/>
    </source>
</evidence>
<gene>
    <name evidence="2" type="ORF">KRR39_08405</name>
</gene>
<name>A0A975T176_9ACTN</name>
<dbReference type="AlphaFoldDB" id="A0A975T176"/>
<protein>
    <submittedName>
        <fullName evidence="2">Uncharacterized protein</fullName>
    </submittedName>
</protein>
<accession>A0A975T176</accession>
<dbReference type="Proteomes" id="UP000683575">
    <property type="component" value="Chromosome"/>
</dbReference>